<reference evidence="5 6" key="1">
    <citation type="submission" date="2023-11" db="EMBL/GenBank/DDBJ databases">
        <title>Draft genome of Azohydromonas lata strain H1 (DSM1123), a polyhydroxyalkanoate producer.</title>
        <authorList>
            <person name="Traversa D."/>
            <person name="D'Addabbo P."/>
            <person name="Pazzani C."/>
            <person name="Manzari C."/>
            <person name="Chiara M."/>
            <person name="Scrascia M."/>
        </authorList>
    </citation>
    <scope>NUCLEOTIDE SEQUENCE [LARGE SCALE GENOMIC DNA]</scope>
    <source>
        <strain evidence="5 6">H1</strain>
        <plasmid evidence="5">unnamed</plasmid>
    </source>
</reference>
<dbReference type="RefSeq" id="WP_084150444.1">
    <property type="nucleotide sequence ID" value="NZ_JAXOJX010000001.1"/>
</dbReference>
<protein>
    <submittedName>
        <fullName evidence="5">TetR/AcrR family transcriptional regulator</fullName>
    </submittedName>
</protein>
<evidence type="ECO:0000313" key="5">
    <source>
        <dbReference type="EMBL" id="MDZ5455174.1"/>
    </source>
</evidence>
<feature type="domain" description="HTH tetR-type" evidence="4">
    <location>
        <begin position="77"/>
        <end position="137"/>
    </location>
</feature>
<dbReference type="InterPro" id="IPR050624">
    <property type="entry name" value="HTH-type_Tx_Regulator"/>
</dbReference>
<keyword evidence="6" id="KW-1185">Reference proteome</keyword>
<feature type="DNA-binding region" description="H-T-H motif" evidence="2">
    <location>
        <begin position="100"/>
        <end position="119"/>
    </location>
</feature>
<geneLocation type="plasmid" evidence="5">
    <name>unnamed</name>
</geneLocation>
<dbReference type="PANTHER" id="PTHR43479">
    <property type="entry name" value="ACREF/ENVCD OPERON REPRESSOR-RELATED"/>
    <property type="match status" value="1"/>
</dbReference>
<feature type="compositionally biased region" description="Low complexity" evidence="3">
    <location>
        <begin position="21"/>
        <end position="54"/>
    </location>
</feature>
<evidence type="ECO:0000256" key="3">
    <source>
        <dbReference type="SAM" id="MobiDB-lite"/>
    </source>
</evidence>
<dbReference type="EMBL" id="JAXOJX010000001">
    <property type="protein sequence ID" value="MDZ5455174.1"/>
    <property type="molecule type" value="Genomic_DNA"/>
</dbReference>
<name>A0ABU5I7V4_9BURK</name>
<evidence type="ECO:0000313" key="6">
    <source>
        <dbReference type="Proteomes" id="UP001293718"/>
    </source>
</evidence>
<dbReference type="PANTHER" id="PTHR43479:SF11">
    <property type="entry name" value="ACREF_ENVCD OPERON REPRESSOR-RELATED"/>
    <property type="match status" value="1"/>
</dbReference>
<proteinExistence type="predicted"/>
<dbReference type="InterPro" id="IPR001647">
    <property type="entry name" value="HTH_TetR"/>
</dbReference>
<dbReference type="Proteomes" id="UP001293718">
    <property type="component" value="Unassembled WGS sequence"/>
</dbReference>
<keyword evidence="1 2" id="KW-0238">DNA-binding</keyword>
<evidence type="ECO:0000259" key="4">
    <source>
        <dbReference type="PROSITE" id="PS50977"/>
    </source>
</evidence>
<dbReference type="PRINTS" id="PR00455">
    <property type="entry name" value="HTHTETR"/>
</dbReference>
<gene>
    <name evidence="5" type="ORF">SM757_01165</name>
</gene>
<dbReference type="InterPro" id="IPR009057">
    <property type="entry name" value="Homeodomain-like_sf"/>
</dbReference>
<feature type="region of interest" description="Disordered" evidence="3">
    <location>
        <begin position="1"/>
        <end position="54"/>
    </location>
</feature>
<dbReference type="PROSITE" id="PS50977">
    <property type="entry name" value="HTH_TETR_2"/>
    <property type="match status" value="1"/>
</dbReference>
<organism evidence="5 6">
    <name type="scientific">Azohydromonas lata</name>
    <dbReference type="NCBI Taxonomy" id="45677"/>
    <lineage>
        <taxon>Bacteria</taxon>
        <taxon>Pseudomonadati</taxon>
        <taxon>Pseudomonadota</taxon>
        <taxon>Betaproteobacteria</taxon>
        <taxon>Burkholderiales</taxon>
        <taxon>Sphaerotilaceae</taxon>
        <taxon>Azohydromonas</taxon>
    </lineage>
</organism>
<comment type="caution">
    <text evidence="5">The sequence shown here is derived from an EMBL/GenBank/DDBJ whole genome shotgun (WGS) entry which is preliminary data.</text>
</comment>
<evidence type="ECO:0000256" key="1">
    <source>
        <dbReference type="ARBA" id="ARBA00023125"/>
    </source>
</evidence>
<dbReference type="Pfam" id="PF00440">
    <property type="entry name" value="TetR_N"/>
    <property type="match status" value="1"/>
</dbReference>
<evidence type="ECO:0000256" key="2">
    <source>
        <dbReference type="PROSITE-ProRule" id="PRU00335"/>
    </source>
</evidence>
<feature type="compositionally biased region" description="Polar residues" evidence="3">
    <location>
        <begin position="1"/>
        <end position="10"/>
    </location>
</feature>
<sequence>MSRSNPSGNAAVQAAAKRPGKSTVAKAPASKSAAGKAKPGKAATAKAQVGQPAAGAQVIALPDRGAQQRRRSNRRSEQTIDRILAATENIVLQSGAERISILDVCRAADVSRGTFYRYFASQEELLDAFSRHKRETFHRTLVESVEVFTDPDERFAALVRYLDEYLERGNSRRLLVVAPDYALGFFKRIFHDSVVRFQDVLGIVFDAWEERLDIKLDRELVCEMLIRYVLSEQLVPSEGGRKALPRRIARLVESLVTGGTSRVRR</sequence>
<dbReference type="SUPFAM" id="SSF46689">
    <property type="entry name" value="Homeodomain-like"/>
    <property type="match status" value="1"/>
</dbReference>
<accession>A0ABU5I7V4</accession>
<dbReference type="Gene3D" id="1.10.357.10">
    <property type="entry name" value="Tetracycline Repressor, domain 2"/>
    <property type="match status" value="1"/>
</dbReference>
<keyword evidence="5" id="KW-0614">Plasmid</keyword>